<keyword evidence="6" id="KW-1185">Reference proteome</keyword>
<sequence>MKRWGLVSLTLLLVSMLVLAGCGNGSGNTVNSDGAANSGEGGGIEWNAETNEYVMEEEIATGQVPLKVWVEYEDYGKALQEAFAKKYPDVKVDYEIVAKVDSVERMALDGEAGKGADVFMTNHDDLASAIDNATAAPIGNYDAQIKERVSEQFVNVVSRDGQMYGAPISTESIALFYNKTLLKQLTGSEEPAATWEEISELAQTYNNPAKNQWTIRFQAGQIYYSYAVLSSLRWHLYADGDLDNPNFEAPELKAGLEYYKGLRSIWNVNSADATYDSIENEFIKGQTPYVITGPWVFADFDKAAAENGFEYGVAKLPKVAAGEDAASFSGLSVAVVSGYTKYPAAARVFLNFMASDEGAAALYQSTGAIPALDEEHVVNVEGIIGNEHIAGIIAQSENADLMPQIPEYLYTSGDSLSVNVWDNLLSVEEAQQKATKEYNEMRALVD</sequence>
<dbReference type="SUPFAM" id="SSF53850">
    <property type="entry name" value="Periplasmic binding protein-like II"/>
    <property type="match status" value="1"/>
</dbReference>
<comment type="caution">
    <text evidence="5">The sequence shown here is derived from an EMBL/GenBank/DDBJ whole genome shotgun (WGS) entry which is preliminary data.</text>
</comment>
<dbReference type="PANTHER" id="PTHR30061">
    <property type="entry name" value="MALTOSE-BINDING PERIPLASMIC PROTEIN"/>
    <property type="match status" value="1"/>
</dbReference>
<name>A0A919XTJ0_9BACL</name>
<keyword evidence="3 4" id="KW-0732">Signal</keyword>
<evidence type="ECO:0000256" key="4">
    <source>
        <dbReference type="SAM" id="SignalP"/>
    </source>
</evidence>
<evidence type="ECO:0000256" key="2">
    <source>
        <dbReference type="ARBA" id="ARBA00022448"/>
    </source>
</evidence>
<dbReference type="Proteomes" id="UP000681162">
    <property type="component" value="Unassembled WGS sequence"/>
</dbReference>
<proteinExistence type="inferred from homology"/>
<dbReference type="Gene3D" id="3.40.190.10">
    <property type="entry name" value="Periplasmic binding protein-like II"/>
    <property type="match status" value="2"/>
</dbReference>
<dbReference type="GO" id="GO:0015768">
    <property type="term" value="P:maltose transport"/>
    <property type="evidence" value="ECO:0007669"/>
    <property type="project" value="TreeGrafter"/>
</dbReference>
<organism evidence="5 6">
    <name type="scientific">Paenibacillus antibioticophila</name>
    <dbReference type="NCBI Taxonomy" id="1274374"/>
    <lineage>
        <taxon>Bacteria</taxon>
        <taxon>Bacillati</taxon>
        <taxon>Bacillota</taxon>
        <taxon>Bacilli</taxon>
        <taxon>Bacillales</taxon>
        <taxon>Paenibacillaceae</taxon>
        <taxon>Paenibacillus</taxon>
    </lineage>
</organism>
<reference evidence="5 6" key="1">
    <citation type="submission" date="2021-03" db="EMBL/GenBank/DDBJ databases">
        <title>Antimicrobial resistance genes in bacteria isolated from Japanese honey, and their potential for conferring macrolide and lincosamide resistance in the American foulbrood pathogen Paenibacillus larvae.</title>
        <authorList>
            <person name="Okamoto M."/>
            <person name="Kumagai M."/>
            <person name="Kanamori H."/>
            <person name="Takamatsu D."/>
        </authorList>
    </citation>
    <scope>NUCLEOTIDE SEQUENCE [LARGE SCALE GENOMIC DNA]</scope>
    <source>
        <strain evidence="5 6">J41TS12</strain>
    </source>
</reference>
<protein>
    <submittedName>
        <fullName evidence="5">Maltose-binding periplasmic protein</fullName>
    </submittedName>
</protein>
<keyword evidence="2" id="KW-0813">Transport</keyword>
<evidence type="ECO:0000313" key="6">
    <source>
        <dbReference type="Proteomes" id="UP000681162"/>
    </source>
</evidence>
<accession>A0A919XTJ0</accession>
<dbReference type="Pfam" id="PF13416">
    <property type="entry name" value="SBP_bac_8"/>
    <property type="match status" value="1"/>
</dbReference>
<dbReference type="AlphaFoldDB" id="A0A919XTJ0"/>
<feature type="chain" id="PRO_5039578323" evidence="4">
    <location>
        <begin position="21"/>
        <end position="446"/>
    </location>
</feature>
<dbReference type="GO" id="GO:1901982">
    <property type="term" value="F:maltose binding"/>
    <property type="evidence" value="ECO:0007669"/>
    <property type="project" value="TreeGrafter"/>
</dbReference>
<evidence type="ECO:0000256" key="3">
    <source>
        <dbReference type="ARBA" id="ARBA00022729"/>
    </source>
</evidence>
<evidence type="ECO:0000313" key="5">
    <source>
        <dbReference type="EMBL" id="GIO36645.1"/>
    </source>
</evidence>
<dbReference type="PROSITE" id="PS51257">
    <property type="entry name" value="PROKAR_LIPOPROTEIN"/>
    <property type="match status" value="1"/>
</dbReference>
<dbReference type="EMBL" id="BORR01000004">
    <property type="protein sequence ID" value="GIO36645.1"/>
    <property type="molecule type" value="Genomic_DNA"/>
</dbReference>
<dbReference type="GO" id="GO:0042956">
    <property type="term" value="P:maltodextrin transmembrane transport"/>
    <property type="evidence" value="ECO:0007669"/>
    <property type="project" value="TreeGrafter"/>
</dbReference>
<dbReference type="PANTHER" id="PTHR30061:SF50">
    <property type="entry name" value="MALTOSE_MALTODEXTRIN-BINDING PERIPLASMIC PROTEIN"/>
    <property type="match status" value="1"/>
</dbReference>
<feature type="signal peptide" evidence="4">
    <location>
        <begin position="1"/>
        <end position="20"/>
    </location>
</feature>
<dbReference type="InterPro" id="IPR006059">
    <property type="entry name" value="SBP"/>
</dbReference>
<evidence type="ECO:0000256" key="1">
    <source>
        <dbReference type="ARBA" id="ARBA00008520"/>
    </source>
</evidence>
<gene>
    <name evidence="5" type="ORF">J41TS12_15060</name>
</gene>
<comment type="similarity">
    <text evidence="1">Belongs to the bacterial solute-binding protein 1 family.</text>
</comment>
<dbReference type="RefSeq" id="WP_212938972.1">
    <property type="nucleotide sequence ID" value="NZ_BORR01000004.1"/>
</dbReference>
<dbReference type="GO" id="GO:0055052">
    <property type="term" value="C:ATP-binding cassette (ABC) transporter complex, substrate-binding subunit-containing"/>
    <property type="evidence" value="ECO:0007669"/>
    <property type="project" value="TreeGrafter"/>
</dbReference>